<dbReference type="SUPFAM" id="SSF51735">
    <property type="entry name" value="NAD(P)-binding Rossmann-fold domains"/>
    <property type="match status" value="1"/>
</dbReference>
<dbReference type="Proteomes" id="UP000325516">
    <property type="component" value="Chromosome"/>
</dbReference>
<comment type="cofactor">
    <cofactor evidence="1 5">
        <name>Zn(2+)</name>
        <dbReference type="ChEBI" id="CHEBI:29105"/>
    </cofactor>
</comment>
<dbReference type="GO" id="GO:0016491">
    <property type="term" value="F:oxidoreductase activity"/>
    <property type="evidence" value="ECO:0007669"/>
    <property type="project" value="UniProtKB-KW"/>
</dbReference>
<protein>
    <submittedName>
        <fullName evidence="7">Alcohol dehydrogenase catalytic domain-containing protein</fullName>
    </submittedName>
</protein>
<keyword evidence="2 5" id="KW-0479">Metal-binding</keyword>
<dbReference type="PANTHER" id="PTHR43401">
    <property type="entry name" value="L-THREONINE 3-DEHYDROGENASE"/>
    <property type="match status" value="1"/>
</dbReference>
<evidence type="ECO:0000256" key="5">
    <source>
        <dbReference type="RuleBase" id="RU361277"/>
    </source>
</evidence>
<accession>A0A5J6L7R2</accession>
<sequence>MAWPTGRMAALVFAGPGAVQWREVAIPDAREGHVLVRVERVGICGTDLALLDGSMGYLESGLTRYPIRPGHEWCGTVVAVAGGVSDVTVGDRVVGEPFLSCGRCAVCRAGRRDQCPHRDEMGVRGDAPGAAAQYVAVPAENVAVVPVGLDPSAAVLAEPLVTVLHALSVVRLEAGESLGIIGAGTLGMLAAQVARAAGAEVTVYSRGDRAERAQACDAAFVRSADAPADRHDAVIEASGGEGTVGLAVRLARPAGRVALVGVPGSPESLDAMPVVVKGLQVTGVLGGIPFLQRAVRLLADGVVKPDAVIDRVLPAARVVEALELLAGGGTHRPKILLDLLLDPLLDPADVASVVSAGSDEGTGDAA</sequence>
<comment type="similarity">
    <text evidence="5">Belongs to the zinc-containing alcohol dehydrogenase family.</text>
</comment>
<dbReference type="Gene3D" id="3.90.180.10">
    <property type="entry name" value="Medium-chain alcohol dehydrogenases, catalytic domain"/>
    <property type="match status" value="1"/>
</dbReference>
<dbReference type="SMART" id="SM00829">
    <property type="entry name" value="PKS_ER"/>
    <property type="match status" value="1"/>
</dbReference>
<dbReference type="InterPro" id="IPR011032">
    <property type="entry name" value="GroES-like_sf"/>
</dbReference>
<dbReference type="GO" id="GO:0008270">
    <property type="term" value="F:zinc ion binding"/>
    <property type="evidence" value="ECO:0007669"/>
    <property type="project" value="InterPro"/>
</dbReference>
<dbReference type="Gene3D" id="3.40.50.720">
    <property type="entry name" value="NAD(P)-binding Rossmann-like Domain"/>
    <property type="match status" value="1"/>
</dbReference>
<organism evidence="7 8">
    <name type="scientific">Microbacterium lushaniae</name>
    <dbReference type="NCBI Taxonomy" id="2614639"/>
    <lineage>
        <taxon>Bacteria</taxon>
        <taxon>Bacillati</taxon>
        <taxon>Actinomycetota</taxon>
        <taxon>Actinomycetes</taxon>
        <taxon>Micrococcales</taxon>
        <taxon>Microbacteriaceae</taxon>
        <taxon>Microbacterium</taxon>
    </lineage>
</organism>
<dbReference type="InterPro" id="IPR013149">
    <property type="entry name" value="ADH-like_C"/>
</dbReference>
<dbReference type="InterPro" id="IPR036291">
    <property type="entry name" value="NAD(P)-bd_dom_sf"/>
</dbReference>
<dbReference type="KEGG" id="mlz:F6J85_15635"/>
<evidence type="ECO:0000259" key="6">
    <source>
        <dbReference type="SMART" id="SM00829"/>
    </source>
</evidence>
<evidence type="ECO:0000256" key="4">
    <source>
        <dbReference type="ARBA" id="ARBA00023002"/>
    </source>
</evidence>
<dbReference type="EMBL" id="CP044232">
    <property type="protein sequence ID" value="QEW04372.1"/>
    <property type="molecule type" value="Genomic_DNA"/>
</dbReference>
<dbReference type="Pfam" id="PF08240">
    <property type="entry name" value="ADH_N"/>
    <property type="match status" value="1"/>
</dbReference>
<gene>
    <name evidence="7" type="ORF">F6J85_15635</name>
</gene>
<proteinExistence type="inferred from homology"/>
<dbReference type="SUPFAM" id="SSF50129">
    <property type="entry name" value="GroES-like"/>
    <property type="match status" value="1"/>
</dbReference>
<keyword evidence="3 5" id="KW-0862">Zinc</keyword>
<dbReference type="PROSITE" id="PS00059">
    <property type="entry name" value="ADH_ZINC"/>
    <property type="match status" value="1"/>
</dbReference>
<feature type="domain" description="Enoyl reductase (ER)" evidence="6">
    <location>
        <begin position="15"/>
        <end position="337"/>
    </location>
</feature>
<reference evidence="8" key="1">
    <citation type="submission" date="2019-09" db="EMBL/GenBank/DDBJ databases">
        <title>Mumia zhuanghuii sp. nov. isolated from the intestinal contents of plateau pika (Ochotona curzoniae) in the Qinghai-Tibet plateau of China.</title>
        <authorList>
            <person name="Tian Z."/>
        </authorList>
    </citation>
    <scope>NUCLEOTIDE SEQUENCE [LARGE SCALE GENOMIC DNA]</scope>
    <source>
        <strain evidence="8">L-031</strain>
    </source>
</reference>
<dbReference type="AlphaFoldDB" id="A0A5J6L7R2"/>
<evidence type="ECO:0000256" key="1">
    <source>
        <dbReference type="ARBA" id="ARBA00001947"/>
    </source>
</evidence>
<dbReference type="InterPro" id="IPR002328">
    <property type="entry name" value="ADH_Zn_CS"/>
</dbReference>
<evidence type="ECO:0000256" key="3">
    <source>
        <dbReference type="ARBA" id="ARBA00022833"/>
    </source>
</evidence>
<dbReference type="PANTHER" id="PTHR43401:SF2">
    <property type="entry name" value="L-THREONINE 3-DEHYDROGENASE"/>
    <property type="match status" value="1"/>
</dbReference>
<evidence type="ECO:0000256" key="2">
    <source>
        <dbReference type="ARBA" id="ARBA00022723"/>
    </source>
</evidence>
<keyword evidence="4" id="KW-0560">Oxidoreductase</keyword>
<name>A0A5J6L7R2_9MICO</name>
<keyword evidence="8" id="KW-1185">Reference proteome</keyword>
<dbReference type="InterPro" id="IPR050129">
    <property type="entry name" value="Zn_alcohol_dh"/>
</dbReference>
<dbReference type="InterPro" id="IPR020843">
    <property type="entry name" value="ER"/>
</dbReference>
<dbReference type="RefSeq" id="WP_150926448.1">
    <property type="nucleotide sequence ID" value="NZ_CP044232.1"/>
</dbReference>
<evidence type="ECO:0000313" key="8">
    <source>
        <dbReference type="Proteomes" id="UP000325516"/>
    </source>
</evidence>
<dbReference type="InterPro" id="IPR013154">
    <property type="entry name" value="ADH-like_N"/>
</dbReference>
<evidence type="ECO:0000313" key="7">
    <source>
        <dbReference type="EMBL" id="QEW04372.1"/>
    </source>
</evidence>
<dbReference type="Pfam" id="PF00107">
    <property type="entry name" value="ADH_zinc_N"/>
    <property type="match status" value="1"/>
</dbReference>